<keyword evidence="17" id="KW-0812">Transmembrane</keyword>
<dbReference type="InterPro" id="IPR000014">
    <property type="entry name" value="PAS"/>
</dbReference>
<feature type="domain" description="PAC" evidence="19">
    <location>
        <begin position="837"/>
        <end position="889"/>
    </location>
</feature>
<evidence type="ECO:0000256" key="15">
    <source>
        <dbReference type="ARBA" id="ARBA00023170"/>
    </source>
</evidence>
<evidence type="ECO:0000256" key="6">
    <source>
        <dbReference type="ARBA" id="ARBA00022630"/>
    </source>
</evidence>
<dbReference type="InterPro" id="IPR013656">
    <property type="entry name" value="PAS_4"/>
</dbReference>
<feature type="domain" description="PAC" evidence="19">
    <location>
        <begin position="454"/>
        <end position="506"/>
    </location>
</feature>
<dbReference type="Proteomes" id="UP000553193">
    <property type="component" value="Unassembled WGS sequence"/>
</dbReference>
<dbReference type="SMART" id="SM00086">
    <property type="entry name" value="PAC"/>
    <property type="match status" value="4"/>
</dbReference>
<keyword evidence="5" id="KW-0716">Sensory transduction</keyword>
<evidence type="ECO:0000256" key="13">
    <source>
        <dbReference type="ARBA" id="ARBA00022991"/>
    </source>
</evidence>
<dbReference type="Pfam" id="PF00989">
    <property type="entry name" value="PAS"/>
    <property type="match status" value="1"/>
</dbReference>
<dbReference type="Gene3D" id="2.10.70.100">
    <property type="match status" value="1"/>
</dbReference>
<dbReference type="PANTHER" id="PTHR41523:SF8">
    <property type="entry name" value="ETHYLENE RESPONSE SENSOR PROTEIN"/>
    <property type="match status" value="1"/>
</dbReference>
<dbReference type="PANTHER" id="PTHR41523">
    <property type="entry name" value="TWO-COMPONENT SYSTEM SENSOR PROTEIN"/>
    <property type="match status" value="1"/>
</dbReference>
<evidence type="ECO:0000256" key="11">
    <source>
        <dbReference type="ARBA" id="ARBA00022777"/>
    </source>
</evidence>
<comment type="catalytic activity">
    <reaction evidence="1">
        <text>ATP + protein L-histidine = ADP + protein N-phospho-L-histidine.</text>
        <dbReference type="EC" id="2.7.13.3"/>
    </reaction>
</comment>
<evidence type="ECO:0000256" key="12">
    <source>
        <dbReference type="ARBA" id="ARBA00022840"/>
    </source>
</evidence>
<dbReference type="CDD" id="cd00130">
    <property type="entry name" value="PAS"/>
    <property type="match status" value="3"/>
</dbReference>
<dbReference type="SMART" id="SM00911">
    <property type="entry name" value="HWE_HK"/>
    <property type="match status" value="1"/>
</dbReference>
<dbReference type="InterPro" id="IPR000700">
    <property type="entry name" value="PAS-assoc_C"/>
</dbReference>
<evidence type="ECO:0000256" key="5">
    <source>
        <dbReference type="ARBA" id="ARBA00022606"/>
    </source>
</evidence>
<dbReference type="GO" id="GO:0005524">
    <property type="term" value="F:ATP binding"/>
    <property type="evidence" value="ECO:0007669"/>
    <property type="project" value="UniProtKB-KW"/>
</dbReference>
<dbReference type="NCBIfam" id="TIGR00229">
    <property type="entry name" value="sensory_box"/>
    <property type="match status" value="3"/>
</dbReference>
<feature type="domain" description="PAS" evidence="18">
    <location>
        <begin position="374"/>
        <end position="416"/>
    </location>
</feature>
<evidence type="ECO:0000256" key="4">
    <source>
        <dbReference type="ARBA" id="ARBA00022553"/>
    </source>
</evidence>
<dbReference type="PROSITE" id="PS50112">
    <property type="entry name" value="PAS"/>
    <property type="match status" value="1"/>
</dbReference>
<evidence type="ECO:0000256" key="14">
    <source>
        <dbReference type="ARBA" id="ARBA00023026"/>
    </source>
</evidence>
<dbReference type="Gene3D" id="3.30.450.20">
    <property type="entry name" value="PAS domain"/>
    <property type="match status" value="4"/>
</dbReference>
<keyword evidence="10" id="KW-0547">Nucleotide-binding</keyword>
<reference evidence="20 21" key="1">
    <citation type="submission" date="2020-08" db="EMBL/GenBank/DDBJ databases">
        <title>Genomic Encyclopedia of Type Strains, Phase IV (KMG-IV): sequencing the most valuable type-strain genomes for metagenomic binning, comparative biology and taxonomic classification.</title>
        <authorList>
            <person name="Goeker M."/>
        </authorList>
    </citation>
    <scope>NUCLEOTIDE SEQUENCE [LARGE SCALE GENOMIC DNA]</scope>
    <source>
        <strain evidence="20 21">DSM 19979</strain>
    </source>
</reference>
<keyword evidence="9" id="KW-0677">Repeat</keyword>
<evidence type="ECO:0000256" key="17">
    <source>
        <dbReference type="SAM" id="Phobius"/>
    </source>
</evidence>
<keyword evidence="14" id="KW-0843">Virulence</keyword>
<dbReference type="SUPFAM" id="SSF55785">
    <property type="entry name" value="PYP-like sensor domain (PAS domain)"/>
    <property type="match status" value="4"/>
</dbReference>
<dbReference type="Gene3D" id="3.30.565.10">
    <property type="entry name" value="Histidine kinase-like ATPase, C-terminal domain"/>
    <property type="match status" value="1"/>
</dbReference>
<protein>
    <recommendedName>
        <fullName evidence="2">histidine kinase</fullName>
        <ecNumber evidence="2">2.7.13.3</ecNumber>
    </recommendedName>
</protein>
<keyword evidence="17" id="KW-0472">Membrane</keyword>
<evidence type="ECO:0000256" key="1">
    <source>
        <dbReference type="ARBA" id="ARBA00000085"/>
    </source>
</evidence>
<keyword evidence="6" id="KW-0285">Flavoprotein</keyword>
<evidence type="ECO:0000256" key="9">
    <source>
        <dbReference type="ARBA" id="ARBA00022737"/>
    </source>
</evidence>
<dbReference type="SMART" id="SM00091">
    <property type="entry name" value="PAS"/>
    <property type="match status" value="3"/>
</dbReference>
<feature type="domain" description="PAC" evidence="19">
    <location>
        <begin position="701"/>
        <end position="756"/>
    </location>
</feature>
<evidence type="ECO:0000256" key="8">
    <source>
        <dbReference type="ARBA" id="ARBA00022679"/>
    </source>
</evidence>
<evidence type="ECO:0000256" key="7">
    <source>
        <dbReference type="ARBA" id="ARBA00022643"/>
    </source>
</evidence>
<keyword evidence="17" id="KW-1133">Transmembrane helix</keyword>
<evidence type="ECO:0000259" key="19">
    <source>
        <dbReference type="PROSITE" id="PS50113"/>
    </source>
</evidence>
<dbReference type="GO" id="GO:0009881">
    <property type="term" value="F:photoreceptor activity"/>
    <property type="evidence" value="ECO:0007669"/>
    <property type="project" value="UniProtKB-KW"/>
</dbReference>
<dbReference type="EC" id="2.7.13.3" evidence="2"/>
<gene>
    <name evidence="20" type="ORF">GGQ83_000120</name>
</gene>
<keyword evidence="13" id="KW-0157">Chromophore</keyword>
<keyword evidence="7" id="KW-0288">FMN</keyword>
<keyword evidence="8" id="KW-0808">Transferase</keyword>
<dbReference type="Pfam" id="PF08448">
    <property type="entry name" value="PAS_4"/>
    <property type="match status" value="1"/>
</dbReference>
<dbReference type="Pfam" id="PF08447">
    <property type="entry name" value="PAS_3"/>
    <property type="match status" value="2"/>
</dbReference>
<feature type="transmembrane region" description="Helical" evidence="17">
    <location>
        <begin position="6"/>
        <end position="30"/>
    </location>
</feature>
<dbReference type="AlphaFoldDB" id="A0A840A8P6"/>
<dbReference type="PROSITE" id="PS50113">
    <property type="entry name" value="PAC"/>
    <property type="match status" value="3"/>
</dbReference>
<dbReference type="InterPro" id="IPR036890">
    <property type="entry name" value="HATPase_C_sf"/>
</dbReference>
<dbReference type="RefSeq" id="WP_184381660.1">
    <property type="nucleotide sequence ID" value="NZ_JACIDJ010000001.1"/>
</dbReference>
<organism evidence="20 21">
    <name type="scientific">Roseococcus suduntuyensis</name>
    <dbReference type="NCBI Taxonomy" id="455361"/>
    <lineage>
        <taxon>Bacteria</taxon>
        <taxon>Pseudomonadati</taxon>
        <taxon>Pseudomonadota</taxon>
        <taxon>Alphaproteobacteria</taxon>
        <taxon>Acetobacterales</taxon>
        <taxon>Roseomonadaceae</taxon>
        <taxon>Roseococcus</taxon>
    </lineage>
</organism>
<keyword evidence="3" id="KW-0600">Photoreceptor protein</keyword>
<comment type="caution">
    <text evidence="20">The sequence shown here is derived from an EMBL/GenBank/DDBJ whole genome shotgun (WGS) entry which is preliminary data.</text>
</comment>
<dbReference type="GO" id="GO:0006355">
    <property type="term" value="P:regulation of DNA-templated transcription"/>
    <property type="evidence" value="ECO:0007669"/>
    <property type="project" value="InterPro"/>
</dbReference>
<proteinExistence type="predicted"/>
<keyword evidence="21" id="KW-1185">Reference proteome</keyword>
<evidence type="ECO:0000259" key="18">
    <source>
        <dbReference type="PROSITE" id="PS50112"/>
    </source>
</evidence>
<evidence type="ECO:0000256" key="3">
    <source>
        <dbReference type="ARBA" id="ARBA00022543"/>
    </source>
</evidence>
<evidence type="ECO:0000256" key="2">
    <source>
        <dbReference type="ARBA" id="ARBA00012438"/>
    </source>
</evidence>
<name>A0A840A8P6_9PROT</name>
<evidence type="ECO:0000256" key="16">
    <source>
        <dbReference type="SAM" id="MobiDB-lite"/>
    </source>
</evidence>
<keyword evidence="11" id="KW-0418">Kinase</keyword>
<feature type="transmembrane region" description="Helical" evidence="17">
    <location>
        <begin position="279"/>
        <end position="299"/>
    </location>
</feature>
<keyword evidence="15" id="KW-0675">Receptor</keyword>
<keyword evidence="12" id="KW-0067">ATP-binding</keyword>
<dbReference type="GO" id="GO:0004673">
    <property type="term" value="F:protein histidine kinase activity"/>
    <property type="evidence" value="ECO:0007669"/>
    <property type="project" value="UniProtKB-EC"/>
</dbReference>
<keyword evidence="4" id="KW-0597">Phosphoprotein</keyword>
<dbReference type="EMBL" id="JACIDJ010000001">
    <property type="protein sequence ID" value="MBB3896694.1"/>
    <property type="molecule type" value="Genomic_DNA"/>
</dbReference>
<dbReference type="Pfam" id="PF07536">
    <property type="entry name" value="HWE_HK"/>
    <property type="match status" value="1"/>
</dbReference>
<evidence type="ECO:0000256" key="10">
    <source>
        <dbReference type="ARBA" id="ARBA00022741"/>
    </source>
</evidence>
<evidence type="ECO:0000313" key="20">
    <source>
        <dbReference type="EMBL" id="MBB3896694.1"/>
    </source>
</evidence>
<dbReference type="InterPro" id="IPR013655">
    <property type="entry name" value="PAS_fold_3"/>
</dbReference>
<accession>A0A840A8P6</accession>
<dbReference type="InterPro" id="IPR035965">
    <property type="entry name" value="PAS-like_dom_sf"/>
</dbReference>
<feature type="region of interest" description="Disordered" evidence="16">
    <location>
        <begin position="560"/>
        <end position="581"/>
    </location>
</feature>
<dbReference type="InterPro" id="IPR001610">
    <property type="entry name" value="PAC"/>
</dbReference>
<dbReference type="InterPro" id="IPR011102">
    <property type="entry name" value="Sig_transdc_His_kinase_HWE"/>
</dbReference>
<sequence>MGVGTWLLGLVLAAVLPVVLLTMVAAWIAAEGVRGGLDDRVGRVAHTFAMAVEQDVALTRTVLEGLATDPLLSAMRDTGPDPDNLTHFTAHARQLTARLGALLSLTDLDGREWLRINAAPGEIPPYQLAPAAAARALATNAVTVSDLLFADRPDGARLAFFLPLVGEQGRPLGLLGATLPPNALRERVSAHMVPTGGFIIVADAAGQRVAEAGRGAAGVTRPADATWQEGGAAAFPARDADGAPWLLGVTGIPGLPGWTLTLGVPLDAHLAMLRAPAQWLLVGGLVAAALTGLLAWLLGRQLLGPARALAAHARAIARETMAPGPEGPFPAPPALVPTAIRELEELRLGFAGAEAALRRRAEDAAALLQVRQQSEERLRQVLEQLPVGISIAEAPTGRLMFHNARAERILGHELAETPELEAYRQYPAAHPDGTPYRPEDFPILRALLFGECVDGQHMRYERGNGEATWLEVSAAPIRDAMGEIAFAVCAFTDVGAARAAAEALASAEARSRALFQSAPVAAYLADAVTRRILDCNATATAMLGHPPETLRGMFLTDLDAGPRHGAPRPRGAGGPRETRHRHRDGTMRDVLVTTVPLELDGRPLLYAIALDVTEQRKTEAALATSEARLRMAMEVAGLGSWEVDLRTGTMSREGRVIPPRPGLPLAGYTVEDFFSKVVHPEDAARVRETFNLLANGHTTRYRMEYRVRRPDGQGWLHMESYGVLVETDPETGAPLRAAGTSRDVTARREAEEALRASEERFRFALQAAGGIGTWDWDVPNGGMIADAGYASLFGVPPARAAEGVPVEEFLAGIHPDDQARVHALLDEAIRPNSHGDYAAEHRVVDAQGRIRWVVARGRCYHDLSGKPARFPGVVIDITARKEGEERQALLAHEVDHRAKNALAVAQSVVALTRAEDPAAFRAAVSGRITALARAHTLLARESWKGASLAVVLEAELAPYQDKAADELRGRIQVAGPEVELAPAAVQPLAMTLHELTTNAAKHGALSVPGGEVDVEWRRSPSGGLLLSWHERGGPPVAGPPKRRGFGATLIEATMRRQLGGEMHLDWRPEGLRAQMELPALHLRWHGGSVA</sequence>
<dbReference type="InterPro" id="IPR013767">
    <property type="entry name" value="PAS_fold"/>
</dbReference>
<evidence type="ECO:0000313" key="21">
    <source>
        <dbReference type="Proteomes" id="UP000553193"/>
    </source>
</evidence>